<dbReference type="InterPro" id="IPR006153">
    <property type="entry name" value="Cation/H_exchanger_TM"/>
</dbReference>
<keyword evidence="7 8" id="KW-0472">Membrane</keyword>
<feature type="transmembrane region" description="Helical" evidence="8">
    <location>
        <begin position="457"/>
        <end position="479"/>
    </location>
</feature>
<feature type="transmembrane region" description="Helical" evidence="8">
    <location>
        <begin position="32"/>
        <end position="49"/>
    </location>
</feature>
<sequence>MGHLPKLIEDLALILIAGAATTLLFRKIKQPLVLGYIIAGLLVGPHISITPSVVDSANIKTFAEIGVIFLLFSLGLEFSFKKLVRVGGAASITAFVEIIVITILGYFVGKWMGWSTMDSLFLGGMLASSSTTIIIRAFDELGIKTKRYARIVFGVLVVEDIVVILLMVLLSTVAITKQFEGSEMMFTVVKLLFFLVLWFITGIFLLPTFLRKVKPLLDEETLLILSIGLCLSMVVIATQVGFSAELGAFIMGSILAETTSAEKVEHLFKPVKDLFGAVFFVSVGMMIEPATIVEYRWPVLWVTVLALFGKLISTTLGALLSGQPLKQSVQVGMSMAQIGEFAFIIATLGLTLGVTSDFLFPVAVGASAITTFTTPYMIKYSEALHNGIVKVMPDRWVRGLNNYASSTQNIRAESNWKLLLKSYGSIAVTNGIVILALMLVSINFLMPFLNEAIENTVLRALLVLVLSLGLATPFLWALMAKRPNTLAYKELWLDKKYNRGPLLILEIARNLLGILIISVWVDRLFSTDVAILVAVPIIIVVLVVFSKRIQGFYQRIEGRFITNLNARDIALEASEDKLVRDLKSKFKPEEDISPWIAHIVDMEVSQHAAYVGKTLAQLGWRETYGINVAYIKRGDKVIYAPGRDQIILPFDRLGVIASDEQMQQFKPVFDSLQEVANGTHSIEDIVLLTIVVDEFNRLKDLSIRNSGIREQTNGLVVGIERDGKRILNPEPDTVFHWGDVVWIVGERKKIQQLNAIKQTHNLA</sequence>
<feature type="transmembrane region" description="Helical" evidence="8">
    <location>
        <begin position="151"/>
        <end position="175"/>
    </location>
</feature>
<dbReference type="SUPFAM" id="SSF116726">
    <property type="entry name" value="TrkA C-terminal domain-like"/>
    <property type="match status" value="2"/>
</dbReference>
<dbReference type="RefSeq" id="WP_120181581.1">
    <property type="nucleotide sequence ID" value="NZ_MBTA01000023.1"/>
</dbReference>
<dbReference type="GO" id="GO:1902600">
    <property type="term" value="P:proton transmembrane transport"/>
    <property type="evidence" value="ECO:0007669"/>
    <property type="project" value="InterPro"/>
</dbReference>
<feature type="transmembrane region" description="Helical" evidence="8">
    <location>
        <begin position="423"/>
        <end position="445"/>
    </location>
</feature>
<dbReference type="PANTHER" id="PTHR42751:SF3">
    <property type="entry name" value="SODIUM_GLUTAMATE SYMPORTER"/>
    <property type="match status" value="1"/>
</dbReference>
<dbReference type="InterPro" id="IPR038770">
    <property type="entry name" value="Na+/solute_symporter_sf"/>
</dbReference>
<reference evidence="10 11" key="1">
    <citation type="submission" date="2016-07" db="EMBL/GenBank/DDBJ databases">
        <title>Genome of Pelobium manganitolerans.</title>
        <authorList>
            <person name="Wu S."/>
            <person name="Wang G."/>
        </authorList>
    </citation>
    <scope>NUCLEOTIDE SEQUENCE [LARGE SCALE GENOMIC DNA]</scope>
    <source>
        <strain evidence="10 11">YS-25</strain>
    </source>
</reference>
<feature type="transmembrane region" description="Helical" evidence="8">
    <location>
        <begin position="500"/>
        <end position="521"/>
    </location>
</feature>
<keyword evidence="5 8" id="KW-0812">Transmembrane</keyword>
<dbReference type="EMBL" id="MBTA01000023">
    <property type="protein sequence ID" value="RKD16086.1"/>
    <property type="molecule type" value="Genomic_DNA"/>
</dbReference>
<keyword evidence="11" id="KW-1185">Reference proteome</keyword>
<dbReference type="Proteomes" id="UP000283433">
    <property type="component" value="Unassembled WGS sequence"/>
</dbReference>
<feature type="transmembrane region" description="Helical" evidence="8">
    <location>
        <begin position="274"/>
        <end position="293"/>
    </location>
</feature>
<comment type="caution">
    <text evidence="10">The sequence shown here is derived from an EMBL/GenBank/DDBJ whole genome shotgun (WGS) entry which is preliminary data.</text>
</comment>
<comment type="subcellular location">
    <subcellularLocation>
        <location evidence="1">Membrane</location>
        <topology evidence="1">Multi-pass membrane protein</topology>
    </subcellularLocation>
</comment>
<feature type="transmembrane region" description="Helical" evidence="8">
    <location>
        <begin position="222"/>
        <end position="240"/>
    </location>
</feature>
<evidence type="ECO:0000256" key="4">
    <source>
        <dbReference type="ARBA" id="ARBA00022538"/>
    </source>
</evidence>
<gene>
    <name evidence="10" type="ORF">BCY91_04130</name>
</gene>
<dbReference type="InterPro" id="IPR006037">
    <property type="entry name" value="RCK_C"/>
</dbReference>
<keyword evidence="4" id="KW-0630">Potassium</keyword>
<keyword evidence="3" id="KW-0813">Transport</keyword>
<evidence type="ECO:0000256" key="5">
    <source>
        <dbReference type="ARBA" id="ARBA00022692"/>
    </source>
</evidence>
<dbReference type="PANTHER" id="PTHR42751">
    <property type="entry name" value="SODIUM/HYDROGEN EXCHANGER FAMILY/TRKA DOMAIN PROTEIN"/>
    <property type="match status" value="1"/>
</dbReference>
<protein>
    <submittedName>
        <fullName evidence="10">Sodium:proton antiporter</fullName>
    </submittedName>
</protein>
<feature type="transmembrane region" description="Helical" evidence="8">
    <location>
        <begin position="61"/>
        <end position="80"/>
    </location>
</feature>
<dbReference type="Gene3D" id="1.20.1530.20">
    <property type="match status" value="1"/>
</dbReference>
<feature type="transmembrane region" description="Helical" evidence="8">
    <location>
        <begin position="299"/>
        <end position="320"/>
    </location>
</feature>
<feature type="domain" description="RCK C-terminal" evidence="9">
    <location>
        <begin position="675"/>
        <end position="759"/>
    </location>
</feature>
<feature type="transmembrane region" description="Helical" evidence="8">
    <location>
        <begin position="527"/>
        <end position="545"/>
    </location>
</feature>
<evidence type="ECO:0000256" key="3">
    <source>
        <dbReference type="ARBA" id="ARBA00022448"/>
    </source>
</evidence>
<name>A0A419S5V0_9SPHI</name>
<evidence type="ECO:0000256" key="2">
    <source>
        <dbReference type="ARBA" id="ARBA00005551"/>
    </source>
</evidence>
<evidence type="ECO:0000313" key="11">
    <source>
        <dbReference type="Proteomes" id="UP000283433"/>
    </source>
</evidence>
<dbReference type="GO" id="GO:0006813">
    <property type="term" value="P:potassium ion transport"/>
    <property type="evidence" value="ECO:0007669"/>
    <property type="project" value="UniProtKB-KW"/>
</dbReference>
<dbReference type="Gene3D" id="3.30.70.1450">
    <property type="entry name" value="Regulator of K+ conductance, C-terminal domain"/>
    <property type="match status" value="2"/>
</dbReference>
<evidence type="ECO:0000256" key="1">
    <source>
        <dbReference type="ARBA" id="ARBA00004141"/>
    </source>
</evidence>
<evidence type="ECO:0000313" key="10">
    <source>
        <dbReference type="EMBL" id="RKD16086.1"/>
    </source>
</evidence>
<feature type="transmembrane region" description="Helical" evidence="8">
    <location>
        <begin position="87"/>
        <end position="108"/>
    </location>
</feature>
<feature type="transmembrane region" description="Helical" evidence="8">
    <location>
        <begin position="120"/>
        <end position="139"/>
    </location>
</feature>
<evidence type="ECO:0000256" key="8">
    <source>
        <dbReference type="SAM" id="Phobius"/>
    </source>
</evidence>
<dbReference type="OrthoDB" id="9781411at2"/>
<evidence type="ECO:0000256" key="7">
    <source>
        <dbReference type="ARBA" id="ARBA00023136"/>
    </source>
</evidence>
<dbReference type="GO" id="GO:0008324">
    <property type="term" value="F:monoatomic cation transmembrane transporter activity"/>
    <property type="evidence" value="ECO:0007669"/>
    <property type="project" value="InterPro"/>
</dbReference>
<dbReference type="InterPro" id="IPR036721">
    <property type="entry name" value="RCK_C_sf"/>
</dbReference>
<keyword evidence="4" id="KW-0406">Ion transport</keyword>
<comment type="similarity">
    <text evidence="2">Belongs to the monovalent cation:proton antiporter 2 (CPA2) transporter (TC 2.A.37) family.</text>
</comment>
<keyword evidence="4" id="KW-0633">Potassium transport</keyword>
<keyword evidence="6 8" id="KW-1133">Transmembrane helix</keyword>
<accession>A0A419S5V0</accession>
<dbReference type="Pfam" id="PF02080">
    <property type="entry name" value="TrkA_C"/>
    <property type="match status" value="2"/>
</dbReference>
<evidence type="ECO:0000259" key="9">
    <source>
        <dbReference type="PROSITE" id="PS51202"/>
    </source>
</evidence>
<proteinExistence type="inferred from homology"/>
<feature type="transmembrane region" description="Helical" evidence="8">
    <location>
        <begin position="187"/>
        <end position="210"/>
    </location>
</feature>
<evidence type="ECO:0000256" key="6">
    <source>
        <dbReference type="ARBA" id="ARBA00022989"/>
    </source>
</evidence>
<dbReference type="GO" id="GO:0016020">
    <property type="term" value="C:membrane"/>
    <property type="evidence" value="ECO:0007669"/>
    <property type="project" value="UniProtKB-SubCell"/>
</dbReference>
<dbReference type="Pfam" id="PF00999">
    <property type="entry name" value="Na_H_Exchanger"/>
    <property type="match status" value="1"/>
</dbReference>
<feature type="domain" description="RCK C-terminal" evidence="9">
    <location>
        <begin position="587"/>
        <end position="671"/>
    </location>
</feature>
<dbReference type="GO" id="GO:0015297">
    <property type="term" value="F:antiporter activity"/>
    <property type="evidence" value="ECO:0007669"/>
    <property type="project" value="InterPro"/>
</dbReference>
<feature type="transmembrane region" description="Helical" evidence="8">
    <location>
        <begin position="6"/>
        <end position="25"/>
    </location>
</feature>
<organism evidence="10 11">
    <name type="scientific">Pelobium manganitolerans</name>
    <dbReference type="NCBI Taxonomy" id="1842495"/>
    <lineage>
        <taxon>Bacteria</taxon>
        <taxon>Pseudomonadati</taxon>
        <taxon>Bacteroidota</taxon>
        <taxon>Sphingobacteriia</taxon>
        <taxon>Sphingobacteriales</taxon>
        <taxon>Sphingobacteriaceae</taxon>
        <taxon>Pelobium</taxon>
    </lineage>
</organism>
<dbReference type="PROSITE" id="PS51202">
    <property type="entry name" value="RCK_C"/>
    <property type="match status" value="2"/>
</dbReference>
<dbReference type="AlphaFoldDB" id="A0A419S5V0"/>